<name>A0A914HJD2_GLORO</name>
<evidence type="ECO:0000256" key="1">
    <source>
        <dbReference type="SAM" id="SignalP"/>
    </source>
</evidence>
<proteinExistence type="predicted"/>
<evidence type="ECO:0000313" key="3">
    <source>
        <dbReference type="WBParaSite" id="Gr19_v10_g1846.t1"/>
    </source>
</evidence>
<dbReference type="AlphaFoldDB" id="A0A914HJD2"/>
<evidence type="ECO:0000313" key="2">
    <source>
        <dbReference type="Proteomes" id="UP000887572"/>
    </source>
</evidence>
<sequence>MGISKFGLVAFGLLTALTLSGGFLWWGNDSVSARCGKMKEKCRANWGECFSRYGSNGDACCPEGSALKCVDQMTRQEAMSKDPTYAKMINCILADHPDLESLEKCLPNSSECKNPNMCQWFDEGEKAEFAKCPKWLNCYLRKHSDWDALMRCLPRGSLSREECDPANLTPCEKMMENCTDKWGECFPRDGSNGDACCPAGSAWKCVNNMGMDEAMSKDPGGYGKKINCLLAGHPDWESLEKCMPKPSECKSPGMCRGFVGEVRAEFEKCPRYFKCLQRKHSNFDALLMCWPRHKSKEECNAPLHPIENATDDSFAPEELTPCLKMTTKCTDNWGECFPRDGSNGDACCPEGSALKCGNDMTVTEIFTRDPIAAQLINCFLAGHPDLPRRLKCLQRKHSDIQSLNKCLPNLDNEEECNAALPSIENVTEA</sequence>
<feature type="signal peptide" evidence="1">
    <location>
        <begin position="1"/>
        <end position="22"/>
    </location>
</feature>
<protein>
    <submittedName>
        <fullName evidence="3">Uncharacterized protein</fullName>
    </submittedName>
</protein>
<feature type="chain" id="PRO_5037332833" evidence="1">
    <location>
        <begin position="23"/>
        <end position="429"/>
    </location>
</feature>
<dbReference type="WBParaSite" id="Gr19_v10_g1846.t1">
    <property type="protein sequence ID" value="Gr19_v10_g1846.t1"/>
    <property type="gene ID" value="Gr19_v10_g1846"/>
</dbReference>
<keyword evidence="2" id="KW-1185">Reference proteome</keyword>
<accession>A0A914HJD2</accession>
<reference evidence="3" key="1">
    <citation type="submission" date="2022-11" db="UniProtKB">
        <authorList>
            <consortium name="WormBaseParasite"/>
        </authorList>
    </citation>
    <scope>IDENTIFICATION</scope>
</reference>
<keyword evidence="1" id="KW-0732">Signal</keyword>
<dbReference type="Proteomes" id="UP000887572">
    <property type="component" value="Unplaced"/>
</dbReference>
<organism evidence="2 3">
    <name type="scientific">Globodera rostochiensis</name>
    <name type="common">Golden nematode worm</name>
    <name type="synonym">Heterodera rostochiensis</name>
    <dbReference type="NCBI Taxonomy" id="31243"/>
    <lineage>
        <taxon>Eukaryota</taxon>
        <taxon>Metazoa</taxon>
        <taxon>Ecdysozoa</taxon>
        <taxon>Nematoda</taxon>
        <taxon>Chromadorea</taxon>
        <taxon>Rhabditida</taxon>
        <taxon>Tylenchina</taxon>
        <taxon>Tylenchomorpha</taxon>
        <taxon>Tylenchoidea</taxon>
        <taxon>Heteroderidae</taxon>
        <taxon>Heteroderinae</taxon>
        <taxon>Globodera</taxon>
    </lineage>
</organism>